<evidence type="ECO:0000313" key="4">
    <source>
        <dbReference type="Proteomes" id="UP000294817"/>
    </source>
</evidence>
<dbReference type="GO" id="GO:0006508">
    <property type="term" value="P:proteolysis"/>
    <property type="evidence" value="ECO:0007669"/>
    <property type="project" value="UniProtKB-KW"/>
</dbReference>
<dbReference type="EMBL" id="SODZ01000006">
    <property type="protein sequence ID" value="TDX15600.1"/>
    <property type="molecule type" value="Genomic_DNA"/>
</dbReference>
<evidence type="ECO:0000313" key="3">
    <source>
        <dbReference type="EMBL" id="TDX15600.1"/>
    </source>
</evidence>
<keyword evidence="3" id="KW-0645">Protease</keyword>
<sequence length="221" mass="24887">MMNMEEIEYLGLSSKFMLLKETSDFQLRRFLKMTKTQIILVISLTALAIGSAFFLLSPSLQNETGVKQEVIQEPAQGVGIDKKPLDAYTFDKGEDMENYKVVDCYYKSQTPDVIIKKDDVVVSNVRGIPFVVCISAGERKTGGYELSLNNISINKDNFQIFIDLFLKVPAKGEMVTQAFTYPSIGVEINEVLDEGEWEVIVTIEQKNGEPLLLRKGFTFSN</sequence>
<keyword evidence="1" id="KW-0472">Membrane</keyword>
<evidence type="ECO:0000259" key="2">
    <source>
        <dbReference type="Pfam" id="PF14343"/>
    </source>
</evidence>
<feature type="domain" description="PrcB C-terminal" evidence="2">
    <location>
        <begin position="131"/>
        <end position="188"/>
    </location>
</feature>
<proteinExistence type="predicted"/>
<protein>
    <submittedName>
        <fullName evidence="3">Protease stability complex PrcB-like protein</fullName>
    </submittedName>
</protein>
<dbReference type="Proteomes" id="UP000294817">
    <property type="component" value="Unassembled WGS sequence"/>
</dbReference>
<feature type="transmembrane region" description="Helical" evidence="1">
    <location>
        <begin position="38"/>
        <end position="56"/>
    </location>
</feature>
<dbReference type="InterPro" id="IPR025748">
    <property type="entry name" value="PrcB_C_dom"/>
</dbReference>
<name>A0A4R8ESW2_9BACT</name>
<dbReference type="Pfam" id="PF14343">
    <property type="entry name" value="PrcB_C"/>
    <property type="match status" value="1"/>
</dbReference>
<keyword evidence="4" id="KW-1185">Reference proteome</keyword>
<keyword evidence="1" id="KW-0812">Transmembrane</keyword>
<keyword evidence="3" id="KW-0378">Hydrolase</keyword>
<organism evidence="3 4">
    <name type="scientific">Petrotoga sibirica</name>
    <dbReference type="NCBI Taxonomy" id="156202"/>
    <lineage>
        <taxon>Bacteria</taxon>
        <taxon>Thermotogati</taxon>
        <taxon>Thermotogota</taxon>
        <taxon>Thermotogae</taxon>
        <taxon>Petrotogales</taxon>
        <taxon>Petrotogaceae</taxon>
        <taxon>Petrotoga</taxon>
    </lineage>
</organism>
<accession>A0A4R8ESW2</accession>
<reference evidence="3 4" key="1">
    <citation type="submission" date="2019-03" db="EMBL/GenBank/DDBJ databases">
        <title>Genomic Encyclopedia of Type Strains, Phase IV (KMG-IV): sequencing the most valuable type-strain genomes for metagenomic binning, comparative biology and taxonomic classification.</title>
        <authorList>
            <person name="Goeker M."/>
        </authorList>
    </citation>
    <scope>NUCLEOTIDE SEQUENCE [LARGE SCALE GENOMIC DNA]</scope>
    <source>
        <strain evidence="3 4">DSM 13575</strain>
    </source>
</reference>
<keyword evidence="1" id="KW-1133">Transmembrane helix</keyword>
<dbReference type="GO" id="GO:0008233">
    <property type="term" value="F:peptidase activity"/>
    <property type="evidence" value="ECO:0007669"/>
    <property type="project" value="UniProtKB-KW"/>
</dbReference>
<dbReference type="AlphaFoldDB" id="A0A4R8ESW2"/>
<gene>
    <name evidence="3" type="ORF">C8D74_10684</name>
</gene>
<comment type="caution">
    <text evidence="3">The sequence shown here is derived from an EMBL/GenBank/DDBJ whole genome shotgun (WGS) entry which is preliminary data.</text>
</comment>
<evidence type="ECO:0000256" key="1">
    <source>
        <dbReference type="SAM" id="Phobius"/>
    </source>
</evidence>